<dbReference type="CDD" id="cd06154">
    <property type="entry name" value="YjgF_YER057c_UK114_like_6"/>
    <property type="match status" value="1"/>
</dbReference>
<dbReference type="InterPro" id="IPR035959">
    <property type="entry name" value="RutC-like_sf"/>
</dbReference>
<dbReference type="AlphaFoldDB" id="A0A5D5ATJ7"/>
<sequence>MERRTVSSGTEWEPRVGYSRAVRAGSQVHVAGTTATDENGDVVGVDDPYRQTERALEIVREALEAAGATVDDVVRTRLYVTNIDHWEEIGRAHGEVVGEVRPAASMVEVERLIDPDHLVELEAVAVVDDNGE</sequence>
<comment type="caution">
    <text evidence="1">The sequence shown here is derived from an EMBL/GenBank/DDBJ whole genome shotgun (WGS) entry which is preliminary data.</text>
</comment>
<dbReference type="Gene3D" id="3.30.1330.40">
    <property type="entry name" value="RutC-like"/>
    <property type="match status" value="1"/>
</dbReference>
<dbReference type="Pfam" id="PF01042">
    <property type="entry name" value="Ribonuc_L-PSP"/>
    <property type="match status" value="1"/>
</dbReference>
<dbReference type="EMBL" id="VTAW01000009">
    <property type="protein sequence ID" value="TYT62351.1"/>
    <property type="molecule type" value="Genomic_DNA"/>
</dbReference>
<dbReference type="InterPro" id="IPR006175">
    <property type="entry name" value="YjgF/YER057c/UK114"/>
</dbReference>
<reference evidence="1 2" key="1">
    <citation type="submission" date="2019-08" db="EMBL/GenBank/DDBJ databases">
        <title>Archaea genome.</title>
        <authorList>
            <person name="Kajale S."/>
            <person name="Shouche Y."/>
            <person name="Deshpande N."/>
            <person name="Sharma A."/>
        </authorList>
    </citation>
    <scope>NUCLEOTIDE SEQUENCE [LARGE SCALE GENOMIC DNA]</scope>
    <source>
        <strain evidence="1 2">ESP3B_9</strain>
    </source>
</reference>
<dbReference type="RefSeq" id="WP_149081171.1">
    <property type="nucleotide sequence ID" value="NZ_VTAW01000009.1"/>
</dbReference>
<accession>A0A5D5ATJ7</accession>
<dbReference type="PANTHER" id="PTHR43857:SF1">
    <property type="entry name" value="YJGH FAMILY PROTEIN"/>
    <property type="match status" value="1"/>
</dbReference>
<keyword evidence="2" id="KW-1185">Reference proteome</keyword>
<proteinExistence type="predicted"/>
<dbReference type="PANTHER" id="PTHR43857">
    <property type="entry name" value="BLR7761 PROTEIN"/>
    <property type="match status" value="1"/>
</dbReference>
<evidence type="ECO:0000313" key="2">
    <source>
        <dbReference type="Proteomes" id="UP000324104"/>
    </source>
</evidence>
<name>A0A5D5ATJ7_9EURY</name>
<dbReference type="Proteomes" id="UP000324104">
    <property type="component" value="Unassembled WGS sequence"/>
</dbReference>
<organism evidence="1 2">
    <name type="scientific">Natrialba swarupiae</name>
    <dbReference type="NCBI Taxonomy" id="2448032"/>
    <lineage>
        <taxon>Archaea</taxon>
        <taxon>Methanobacteriati</taxon>
        <taxon>Methanobacteriota</taxon>
        <taxon>Stenosarchaea group</taxon>
        <taxon>Halobacteria</taxon>
        <taxon>Halobacteriales</taxon>
        <taxon>Natrialbaceae</taxon>
        <taxon>Natrialba</taxon>
    </lineage>
</organism>
<evidence type="ECO:0000313" key="1">
    <source>
        <dbReference type="EMBL" id="TYT62351.1"/>
    </source>
</evidence>
<protein>
    <submittedName>
        <fullName evidence="1">RidA family protein</fullName>
    </submittedName>
</protein>
<gene>
    <name evidence="1" type="ORF">FYC77_09035</name>
</gene>
<dbReference type="SUPFAM" id="SSF55298">
    <property type="entry name" value="YjgF-like"/>
    <property type="match status" value="1"/>
</dbReference>